<keyword evidence="10" id="KW-1185">Reference proteome</keyword>
<evidence type="ECO:0000256" key="2">
    <source>
        <dbReference type="ARBA" id="ARBA00005510"/>
    </source>
</evidence>
<comment type="subcellular location">
    <subcellularLocation>
        <location evidence="1">Nucleus</location>
    </subcellularLocation>
</comment>
<gene>
    <name evidence="9" type="ORF">SI8410_10014956</name>
</gene>
<evidence type="ECO:0000313" key="10">
    <source>
        <dbReference type="Proteomes" id="UP000663760"/>
    </source>
</evidence>
<dbReference type="InterPro" id="IPR036638">
    <property type="entry name" value="HLH_DNA-bd_sf"/>
</dbReference>
<dbReference type="SUPFAM" id="SSF47459">
    <property type="entry name" value="HLH, helix-loop-helix DNA-binding domain"/>
    <property type="match status" value="1"/>
</dbReference>
<feature type="region of interest" description="Disordered" evidence="6">
    <location>
        <begin position="19"/>
        <end position="57"/>
    </location>
</feature>
<dbReference type="GO" id="GO:0046983">
    <property type="term" value="F:protein dimerization activity"/>
    <property type="evidence" value="ECO:0007669"/>
    <property type="project" value="InterPro"/>
</dbReference>
<dbReference type="InterPro" id="IPR052610">
    <property type="entry name" value="bHLH_transcription_regulator"/>
</dbReference>
<feature type="region of interest" description="Disordered" evidence="6">
    <location>
        <begin position="83"/>
        <end position="117"/>
    </location>
</feature>
<dbReference type="InterPro" id="IPR002912">
    <property type="entry name" value="ACT_dom"/>
</dbReference>
<feature type="domain" description="BHLH" evidence="7">
    <location>
        <begin position="104"/>
        <end position="153"/>
    </location>
</feature>
<name>A0A7I8L4G9_SPIIN</name>
<dbReference type="Pfam" id="PF22754">
    <property type="entry name" value="bHLH-TF_ACT-like_plant"/>
    <property type="match status" value="1"/>
</dbReference>
<evidence type="ECO:0000256" key="5">
    <source>
        <dbReference type="ARBA" id="ARBA00023242"/>
    </source>
</evidence>
<dbReference type="Gene3D" id="4.10.280.10">
    <property type="entry name" value="Helix-loop-helix DNA-binding domain"/>
    <property type="match status" value="1"/>
</dbReference>
<feature type="domain" description="ACT" evidence="8">
    <location>
        <begin position="215"/>
        <end position="295"/>
    </location>
</feature>
<reference evidence="9" key="1">
    <citation type="submission" date="2020-02" db="EMBL/GenBank/DDBJ databases">
        <authorList>
            <person name="Scholz U."/>
            <person name="Mascher M."/>
            <person name="Fiebig A."/>
        </authorList>
    </citation>
    <scope>NUCLEOTIDE SEQUENCE</scope>
</reference>
<protein>
    <submittedName>
        <fullName evidence="9">Uncharacterized protein</fullName>
    </submittedName>
</protein>
<dbReference type="PANTHER" id="PTHR45959:SF2">
    <property type="entry name" value="BHLH TRANSCRIPTION FACTOR"/>
    <property type="match status" value="1"/>
</dbReference>
<evidence type="ECO:0000256" key="3">
    <source>
        <dbReference type="ARBA" id="ARBA00023015"/>
    </source>
</evidence>
<feature type="region of interest" description="Disordered" evidence="6">
    <location>
        <begin position="170"/>
        <end position="200"/>
    </location>
</feature>
<dbReference type="PROSITE" id="PS51671">
    <property type="entry name" value="ACT"/>
    <property type="match status" value="1"/>
</dbReference>
<evidence type="ECO:0000313" key="9">
    <source>
        <dbReference type="EMBL" id="CAA7404278.1"/>
    </source>
</evidence>
<dbReference type="InterPro" id="IPR054502">
    <property type="entry name" value="bHLH-TF_ACT-like_plant"/>
</dbReference>
<dbReference type="InterPro" id="IPR011598">
    <property type="entry name" value="bHLH_dom"/>
</dbReference>
<dbReference type="AlphaFoldDB" id="A0A7I8L4G9"/>
<evidence type="ECO:0000256" key="1">
    <source>
        <dbReference type="ARBA" id="ARBA00004123"/>
    </source>
</evidence>
<dbReference type="PANTHER" id="PTHR45959">
    <property type="entry name" value="BHLH TRANSCRIPTION FACTOR"/>
    <property type="match status" value="1"/>
</dbReference>
<feature type="compositionally biased region" description="Polar residues" evidence="6">
    <location>
        <begin position="21"/>
        <end position="35"/>
    </location>
</feature>
<evidence type="ECO:0000256" key="4">
    <source>
        <dbReference type="ARBA" id="ARBA00023163"/>
    </source>
</evidence>
<dbReference type="PROSITE" id="PS50888">
    <property type="entry name" value="BHLH"/>
    <property type="match status" value="1"/>
</dbReference>
<evidence type="ECO:0000256" key="6">
    <source>
        <dbReference type="SAM" id="MobiDB-lite"/>
    </source>
</evidence>
<dbReference type="Pfam" id="PF00010">
    <property type="entry name" value="HLH"/>
    <property type="match status" value="1"/>
</dbReference>
<dbReference type="EMBL" id="LR746273">
    <property type="protein sequence ID" value="CAA7404278.1"/>
    <property type="molecule type" value="Genomic_DNA"/>
</dbReference>
<dbReference type="Proteomes" id="UP000663760">
    <property type="component" value="Chromosome 10"/>
</dbReference>
<keyword evidence="3" id="KW-0805">Transcription regulation</keyword>
<dbReference type="OrthoDB" id="690068at2759"/>
<dbReference type="GO" id="GO:0005634">
    <property type="term" value="C:nucleus"/>
    <property type="evidence" value="ECO:0007669"/>
    <property type="project" value="UniProtKB-SubCell"/>
</dbReference>
<evidence type="ECO:0000259" key="8">
    <source>
        <dbReference type="PROSITE" id="PS51671"/>
    </source>
</evidence>
<feature type="compositionally biased region" description="Basic and acidic residues" evidence="6">
    <location>
        <begin position="105"/>
        <end position="117"/>
    </location>
</feature>
<sequence length="296" mass="32260">MPPLGEFISEEQMAAALGNDFRNSLSPESRTSYSTLAPAERPSKFLKTGGWSSSDASRRRVLSFAAGEVKPEDEVMGFSVSVGSDSSYESVKGERSNSGRRSPSRSKDHSIAERRRREKLSQRFIALSAMVPGLKKMDKASVLGDAVSYVKKLQERVKTLEDQAVMKTVESAVPPKKSQPAVDGNRSSDDGNFDSPATAGGLPEIDAAVSERRVLVRIHCERRRGALLKVLGEMEKLQLSVLNASVIPFAGSSFYITIMAQIEEDCSMTANELVKHLNSAYRQLISSKSGRSSVQP</sequence>
<keyword evidence="5" id="KW-0539">Nucleus</keyword>
<dbReference type="SMART" id="SM00353">
    <property type="entry name" value="HLH"/>
    <property type="match status" value="1"/>
</dbReference>
<proteinExistence type="inferred from homology"/>
<keyword evidence="4" id="KW-0804">Transcription</keyword>
<evidence type="ECO:0000259" key="7">
    <source>
        <dbReference type="PROSITE" id="PS50888"/>
    </source>
</evidence>
<accession>A0A7I8L4G9</accession>
<organism evidence="9 10">
    <name type="scientific">Spirodela intermedia</name>
    <name type="common">Intermediate duckweed</name>
    <dbReference type="NCBI Taxonomy" id="51605"/>
    <lineage>
        <taxon>Eukaryota</taxon>
        <taxon>Viridiplantae</taxon>
        <taxon>Streptophyta</taxon>
        <taxon>Embryophyta</taxon>
        <taxon>Tracheophyta</taxon>
        <taxon>Spermatophyta</taxon>
        <taxon>Magnoliopsida</taxon>
        <taxon>Liliopsida</taxon>
        <taxon>Araceae</taxon>
        <taxon>Lemnoideae</taxon>
        <taxon>Spirodela</taxon>
    </lineage>
</organism>
<comment type="similarity">
    <text evidence="2">Belongs to the bHLH protein family.</text>
</comment>